<dbReference type="AlphaFoldDB" id="A0A382VHB0"/>
<name>A0A382VHB0_9ZZZZ</name>
<proteinExistence type="predicted"/>
<accession>A0A382VHB0</accession>
<reference evidence="1" key="1">
    <citation type="submission" date="2018-05" db="EMBL/GenBank/DDBJ databases">
        <authorList>
            <person name="Lanie J.A."/>
            <person name="Ng W.-L."/>
            <person name="Kazmierczak K.M."/>
            <person name="Andrzejewski T.M."/>
            <person name="Davidsen T.M."/>
            <person name="Wayne K.J."/>
            <person name="Tettelin H."/>
            <person name="Glass J.I."/>
            <person name="Rusch D."/>
            <person name="Podicherti R."/>
            <person name="Tsui H.-C.T."/>
            <person name="Winkler M.E."/>
        </authorList>
    </citation>
    <scope>NUCLEOTIDE SEQUENCE</scope>
</reference>
<evidence type="ECO:0000313" key="1">
    <source>
        <dbReference type="EMBL" id="SVD45281.1"/>
    </source>
</evidence>
<organism evidence="1">
    <name type="scientific">marine metagenome</name>
    <dbReference type="NCBI Taxonomy" id="408172"/>
    <lineage>
        <taxon>unclassified sequences</taxon>
        <taxon>metagenomes</taxon>
        <taxon>ecological metagenomes</taxon>
    </lineage>
</organism>
<sequence>MNVKQLNNTFNHAMPMPRRIAVPLGPSGRQPQAAIELDSGRRCVLFTDGTLGLADDGQETLDGSEYSL</sequence>
<gene>
    <name evidence="1" type="ORF">METZ01_LOCUS398135</name>
</gene>
<protein>
    <submittedName>
        <fullName evidence="1">Uncharacterized protein</fullName>
    </submittedName>
</protein>
<feature type="non-terminal residue" evidence="1">
    <location>
        <position position="68"/>
    </location>
</feature>
<dbReference type="EMBL" id="UINC01151584">
    <property type="protein sequence ID" value="SVD45281.1"/>
    <property type="molecule type" value="Genomic_DNA"/>
</dbReference>